<reference evidence="2" key="1">
    <citation type="journal article" date="2020" name="Stud. Mycol.">
        <title>101 Dothideomycetes genomes: a test case for predicting lifestyles and emergence of pathogens.</title>
        <authorList>
            <person name="Haridas S."/>
            <person name="Albert R."/>
            <person name="Binder M."/>
            <person name="Bloem J."/>
            <person name="Labutti K."/>
            <person name="Salamov A."/>
            <person name="Andreopoulos B."/>
            <person name="Baker S."/>
            <person name="Barry K."/>
            <person name="Bills G."/>
            <person name="Bluhm B."/>
            <person name="Cannon C."/>
            <person name="Castanera R."/>
            <person name="Culley D."/>
            <person name="Daum C."/>
            <person name="Ezra D."/>
            <person name="Gonzalez J."/>
            <person name="Henrissat B."/>
            <person name="Kuo A."/>
            <person name="Liang C."/>
            <person name="Lipzen A."/>
            <person name="Lutzoni F."/>
            <person name="Magnuson J."/>
            <person name="Mondo S."/>
            <person name="Nolan M."/>
            <person name="Ohm R."/>
            <person name="Pangilinan J."/>
            <person name="Park H.-J."/>
            <person name="Ramirez L."/>
            <person name="Alfaro M."/>
            <person name="Sun H."/>
            <person name="Tritt A."/>
            <person name="Yoshinaga Y."/>
            <person name="Zwiers L.-H."/>
            <person name="Turgeon B."/>
            <person name="Goodwin S."/>
            <person name="Spatafora J."/>
            <person name="Crous P."/>
            <person name="Grigoriev I."/>
        </authorList>
    </citation>
    <scope>NUCLEOTIDE SEQUENCE</scope>
    <source>
        <strain evidence="2">CBS 161.51</strain>
    </source>
</reference>
<dbReference type="AlphaFoldDB" id="A0A6A5SFK3"/>
<dbReference type="SUPFAM" id="SSF52540">
    <property type="entry name" value="P-loop containing nucleoside triphosphate hydrolases"/>
    <property type="match status" value="1"/>
</dbReference>
<dbReference type="InterPro" id="IPR002182">
    <property type="entry name" value="NB-ARC"/>
</dbReference>
<dbReference type="Proteomes" id="UP000800038">
    <property type="component" value="Unassembled WGS sequence"/>
</dbReference>
<dbReference type="Pfam" id="PF00931">
    <property type="entry name" value="NB-ARC"/>
    <property type="match status" value="1"/>
</dbReference>
<feature type="non-terminal residue" evidence="2">
    <location>
        <position position="152"/>
    </location>
</feature>
<dbReference type="PANTHER" id="PTHR47691:SF3">
    <property type="entry name" value="HTH-TYPE TRANSCRIPTIONAL REGULATOR RV0890C-RELATED"/>
    <property type="match status" value="1"/>
</dbReference>
<dbReference type="PANTHER" id="PTHR47691">
    <property type="entry name" value="REGULATOR-RELATED"/>
    <property type="match status" value="1"/>
</dbReference>
<sequence>SERPETPPQPSCFVPFRRDPDFVARGTLLDQIRERCTAPASRVALVGLGGVGKSQLAIENCYRTAEQSPETWVFWVHASNTARLEQSFREIAEQVKVRGHKDPQADVFKLVHDWLRNKQNGRWLLVLDNADDATVLSPLPGNSKTSSEDNGA</sequence>
<feature type="non-terminal residue" evidence="2">
    <location>
        <position position="1"/>
    </location>
</feature>
<dbReference type="GO" id="GO:0043531">
    <property type="term" value="F:ADP binding"/>
    <property type="evidence" value="ECO:0007669"/>
    <property type="project" value="InterPro"/>
</dbReference>
<dbReference type="EMBL" id="ML976102">
    <property type="protein sequence ID" value="KAF1938520.1"/>
    <property type="molecule type" value="Genomic_DNA"/>
</dbReference>
<dbReference type="InterPro" id="IPR027417">
    <property type="entry name" value="P-loop_NTPase"/>
</dbReference>
<protein>
    <recommendedName>
        <fullName evidence="1">NB-ARC domain-containing protein</fullName>
    </recommendedName>
</protein>
<evidence type="ECO:0000313" key="2">
    <source>
        <dbReference type="EMBL" id="KAF1938520.1"/>
    </source>
</evidence>
<dbReference type="OrthoDB" id="20872at2759"/>
<accession>A0A6A5SFK3</accession>
<name>A0A6A5SFK3_9PLEO</name>
<keyword evidence="3" id="KW-1185">Reference proteome</keyword>
<evidence type="ECO:0000313" key="3">
    <source>
        <dbReference type="Proteomes" id="UP000800038"/>
    </source>
</evidence>
<evidence type="ECO:0000259" key="1">
    <source>
        <dbReference type="Pfam" id="PF00931"/>
    </source>
</evidence>
<gene>
    <name evidence="2" type="ORF">EJ02DRAFT_296585</name>
</gene>
<organism evidence="2 3">
    <name type="scientific">Clathrospora elynae</name>
    <dbReference type="NCBI Taxonomy" id="706981"/>
    <lineage>
        <taxon>Eukaryota</taxon>
        <taxon>Fungi</taxon>
        <taxon>Dikarya</taxon>
        <taxon>Ascomycota</taxon>
        <taxon>Pezizomycotina</taxon>
        <taxon>Dothideomycetes</taxon>
        <taxon>Pleosporomycetidae</taxon>
        <taxon>Pleosporales</taxon>
        <taxon>Diademaceae</taxon>
        <taxon>Clathrospora</taxon>
    </lineage>
</organism>
<dbReference type="Gene3D" id="3.40.50.300">
    <property type="entry name" value="P-loop containing nucleotide triphosphate hydrolases"/>
    <property type="match status" value="1"/>
</dbReference>
<feature type="domain" description="NB-ARC" evidence="1">
    <location>
        <begin position="42"/>
        <end position="131"/>
    </location>
</feature>
<proteinExistence type="predicted"/>